<dbReference type="RefSeq" id="WP_189630099.1">
    <property type="nucleotide sequence ID" value="NZ_BNAG01000003.1"/>
</dbReference>
<gene>
    <name evidence="3" type="ORF">GCM10011340_19810</name>
</gene>
<evidence type="ECO:0000313" key="3">
    <source>
        <dbReference type="EMBL" id="GHE64843.1"/>
    </source>
</evidence>
<comment type="caution">
    <text evidence="3">The sequence shown here is derived from an EMBL/GenBank/DDBJ whole genome shotgun (WGS) entry which is preliminary data.</text>
</comment>
<dbReference type="SUPFAM" id="SSF52129">
    <property type="entry name" value="Caspase-like"/>
    <property type="match status" value="1"/>
</dbReference>
<feature type="domain" description="Gingipain" evidence="2">
    <location>
        <begin position="408"/>
        <end position="769"/>
    </location>
</feature>
<dbReference type="EMBL" id="BNAG01000003">
    <property type="protein sequence ID" value="GHE64843.1"/>
    <property type="molecule type" value="Genomic_DNA"/>
</dbReference>
<evidence type="ECO:0000259" key="2">
    <source>
        <dbReference type="Pfam" id="PF01364"/>
    </source>
</evidence>
<dbReference type="InterPro" id="IPR001769">
    <property type="entry name" value="Gingipain"/>
</dbReference>
<evidence type="ECO:0000313" key="4">
    <source>
        <dbReference type="Proteomes" id="UP000658258"/>
    </source>
</evidence>
<dbReference type="InterPro" id="IPR013783">
    <property type="entry name" value="Ig-like_fold"/>
</dbReference>
<protein>
    <recommendedName>
        <fullName evidence="2">Gingipain domain-containing protein</fullName>
    </recommendedName>
</protein>
<dbReference type="CDD" id="cd02258">
    <property type="entry name" value="Peptidase_C25_N"/>
    <property type="match status" value="1"/>
</dbReference>
<keyword evidence="4" id="KW-1185">Reference proteome</keyword>
<name>A0ABQ3I5I8_9BACT</name>
<reference evidence="4" key="1">
    <citation type="journal article" date="2019" name="Int. J. Syst. Evol. Microbiol.">
        <title>The Global Catalogue of Microorganisms (GCM) 10K type strain sequencing project: providing services to taxonomists for standard genome sequencing and annotation.</title>
        <authorList>
            <consortium name="The Broad Institute Genomics Platform"/>
            <consortium name="The Broad Institute Genome Sequencing Center for Infectious Disease"/>
            <person name="Wu L."/>
            <person name="Ma J."/>
        </authorList>
    </citation>
    <scope>NUCLEOTIDE SEQUENCE [LARGE SCALE GENOMIC DNA]</scope>
    <source>
        <strain evidence="4">CGMCC 1.15111</strain>
    </source>
</reference>
<dbReference type="Gene3D" id="3.40.50.1460">
    <property type="match status" value="1"/>
</dbReference>
<keyword evidence="1" id="KW-0732">Signal</keyword>
<organism evidence="3 4">
    <name type="scientific">Roseivirga thermotolerans</name>
    <dbReference type="NCBI Taxonomy" id="1758176"/>
    <lineage>
        <taxon>Bacteria</taxon>
        <taxon>Pseudomonadati</taxon>
        <taxon>Bacteroidota</taxon>
        <taxon>Cytophagia</taxon>
        <taxon>Cytophagales</taxon>
        <taxon>Roseivirgaceae</taxon>
        <taxon>Roseivirga</taxon>
    </lineage>
</organism>
<dbReference type="InterPro" id="IPR029030">
    <property type="entry name" value="Caspase-like_dom_sf"/>
</dbReference>
<dbReference type="Gene3D" id="3.40.50.10390">
    <property type="entry name" value="Gingipain r, domain 1"/>
    <property type="match status" value="1"/>
</dbReference>
<dbReference type="Pfam" id="PF01364">
    <property type="entry name" value="Peptidase_C25"/>
    <property type="match status" value="1"/>
</dbReference>
<dbReference type="Proteomes" id="UP000658258">
    <property type="component" value="Unassembled WGS sequence"/>
</dbReference>
<sequence>MLLLILFYGPLAFGQQLGNEWINYSQEYYKIKTGKDDVHRITYEKLVTAGFDPAGISPDNIQLYHRGQEVAIRTVGMEDASFDPGDYVEFWGRRNDGTQDTELYYRAQDQIHTFYNLFSDTTAFFLTVGENAGKRMTVRNVSPTGLPAVTYHREDDLQVRTDVFGFGQYYPIGNPAGEVKRSLYDRGQMFMSNVITKSSATVSKGTNFRDFIFQGISGQIPSISKLELTFQLIGFNNIALHRANVYVGPDRDNLRPLVQDITLSFNNFGTRTLQINWDDISAEGQLVFRVEVVGYDEYPVDQMSVGYLRIRYPRELNAFGSDKYLFIPPANQERVLTVANPPANAVLFDVTDYRNPVVIQGQASGSFTAGLPATTAEQKLYLKNMQQSIEPKVEKVNFHYNDLSAYNYLMISHPYLSQPVEGAYDDPVQAYVDYRSSVEGGSWQVLNANVTELYDEFGYGEYTPLAIRRFVRSAYLQGNPQYLFLIGKSRRVDIRTQRLPDPLIISSRELVPTMGAPGSDIMYVEALDGRAHYPAFPVGRLSVTTPQGVANYLDKVKEKEAALKDSPWTKNFLQLSGGLTTDELFRFREFIDGFKNIVSQDYLGAAVTNISKTNNNAVQNINISEEINKGTGFVTFFGHSSTTYTDIDVGYVTDPAYGYNNQGRYPVMFVNGCRGGEIFYYNSFGENWMAAKDKGAINFLAHSDVGIPNVLREYTEQYYRIMSDTLWMTRSIGHIQQEAIIRQLNTFSPDEIDFAVVEQTVLQGDPAIPVFGHDKVDYIVRSEDIFRESINGLPVTASTPFFNLGVVVNNAGRTTDKPVKVFVRRTLLDGTVIELPEIEVPPVRNRDTIYYEISNQGLDAFGENKFEVHLDRNNEVDEGSEFNNIAETSIFLGASGTFNTAPTHFATLSQSTVNLVAQSANLKANDESFVIQIDTTINFNSPWRKTNTLSGKGLVNWEVELLPFTVNDTIQYYWRSIFEDELLDNPQPWAISSFTNIENGVEGWAQTEFDQFRDLGLSSIAKEPNTKTWIFEGNETTINVVTYGENHPLGGQPLKMTIEVDGRSLFGEGANRSCLPESLNAIAFDKDSGRPYVILKTPGAEFEDQDPLNCGTTPQVINRFADEDLRNQIDNSALISQYMDGVGNGDFVLMFSIGELLYENWADITRSSLGRIGVAPTQLSNYTNGEPIIIYGRKGAQQGTATLIEGVSSGAQPDDTRTEISFQTSIFASTDSGSVFSPLIGPVSSWGRLTKRIDEEPSEDDVIFEVRGRQSNGTEVVLATLNDIDELDMSAIDAEQYPFVRLFVSARDRVSATPPQFKNWFVSYQGVPEGVLTLQNDKNERIELQDGEPFEAAFRFSNISSYDFKGALNVRYKLTNQTTGEESFATSQIAAVAAGQSVDFTVPIETQGKLGLNDFEIFVNPGDEIEQYYSNNVIRLEDFINVKRDEVNPAMDVTFDGIYIVDGDIVSPKPMVEIELRDNNPYLFKTDTTGVEIFLGQICEGCALRRINFSDPEVTYVPAAEGQNFKVQFQPETLPDGEYMLQVNASDASGNYAGVGPYEITFEVVSESTITHFYPYPNPFSTSTRFVFTLTGSEIPDQIKIQIFTVSGKLVREITQDEIGPIRIGNNITEYAWDGRDEFGDILANGTYIYRVQVKANGQDLGHRGTGKDKAFNKDFGKVVIIR</sequence>
<evidence type="ECO:0000256" key="1">
    <source>
        <dbReference type="ARBA" id="ARBA00022729"/>
    </source>
</evidence>
<dbReference type="Gene3D" id="2.60.40.4070">
    <property type="match status" value="1"/>
</dbReference>
<dbReference type="Gene3D" id="2.60.40.10">
    <property type="entry name" value="Immunoglobulins"/>
    <property type="match status" value="1"/>
</dbReference>
<proteinExistence type="predicted"/>
<accession>A0ABQ3I5I8</accession>
<dbReference type="InterPro" id="IPR029031">
    <property type="entry name" value="Gingipain_N_sf"/>
</dbReference>